<dbReference type="SUPFAM" id="SSF52833">
    <property type="entry name" value="Thioredoxin-like"/>
    <property type="match status" value="1"/>
</dbReference>
<dbReference type="PANTHER" id="PTHR42852">
    <property type="entry name" value="THIOL:DISULFIDE INTERCHANGE PROTEIN DSBE"/>
    <property type="match status" value="1"/>
</dbReference>
<dbReference type="InterPro" id="IPR036249">
    <property type="entry name" value="Thioredoxin-like_sf"/>
</dbReference>
<dbReference type="Gene3D" id="3.40.30.10">
    <property type="entry name" value="Glutaredoxin"/>
    <property type="match status" value="1"/>
</dbReference>
<proteinExistence type="predicted"/>
<evidence type="ECO:0000313" key="5">
    <source>
        <dbReference type="EMBL" id="MET7015931.1"/>
    </source>
</evidence>
<dbReference type="InterPro" id="IPR013740">
    <property type="entry name" value="Redoxin"/>
</dbReference>
<organism evidence="5 6">
    <name type="scientific">Uliginosibacterium flavum</name>
    <dbReference type="NCBI Taxonomy" id="1396831"/>
    <lineage>
        <taxon>Bacteria</taxon>
        <taxon>Pseudomonadati</taxon>
        <taxon>Pseudomonadota</taxon>
        <taxon>Betaproteobacteria</taxon>
        <taxon>Rhodocyclales</taxon>
        <taxon>Zoogloeaceae</taxon>
        <taxon>Uliginosibacterium</taxon>
    </lineage>
</organism>
<dbReference type="RefSeq" id="WP_354602389.1">
    <property type="nucleotide sequence ID" value="NZ_JBEWZI010000024.1"/>
</dbReference>
<evidence type="ECO:0000313" key="6">
    <source>
        <dbReference type="Proteomes" id="UP001549691"/>
    </source>
</evidence>
<dbReference type="Proteomes" id="UP001549691">
    <property type="component" value="Unassembled WGS sequence"/>
</dbReference>
<sequence length="190" mass="20169">MRLNRRSLAGLLLACVLGLGIGWLARKWAPPPAIRPVPVSAAGAVQDLLKLELPDLAGRPQALAQWRGRPLLINFWASWCGPCLEEMPLLDEVARQEGLSGVQVLGIARDSAANVSAYARAHPTSYPLLIATEPVVDLFAALGNPAQGLPFSLLVAANGEVLSLRLGAFQDAELRGLLATHSVANGSKMR</sequence>
<dbReference type="CDD" id="cd02966">
    <property type="entry name" value="TlpA_like_family"/>
    <property type="match status" value="1"/>
</dbReference>
<evidence type="ECO:0000259" key="4">
    <source>
        <dbReference type="PROSITE" id="PS51352"/>
    </source>
</evidence>
<evidence type="ECO:0000256" key="1">
    <source>
        <dbReference type="ARBA" id="ARBA00004196"/>
    </source>
</evidence>
<dbReference type="InterPro" id="IPR017937">
    <property type="entry name" value="Thioredoxin_CS"/>
</dbReference>
<dbReference type="EMBL" id="JBEWZI010000024">
    <property type="protein sequence ID" value="MET7015931.1"/>
    <property type="molecule type" value="Genomic_DNA"/>
</dbReference>
<protein>
    <submittedName>
        <fullName evidence="5">TlpA disulfide reductase family protein</fullName>
    </submittedName>
</protein>
<dbReference type="InterPro" id="IPR050553">
    <property type="entry name" value="Thioredoxin_ResA/DsbE_sf"/>
</dbReference>
<dbReference type="InterPro" id="IPR013766">
    <property type="entry name" value="Thioredoxin_domain"/>
</dbReference>
<dbReference type="Pfam" id="PF08534">
    <property type="entry name" value="Redoxin"/>
    <property type="match status" value="1"/>
</dbReference>
<evidence type="ECO:0000256" key="2">
    <source>
        <dbReference type="ARBA" id="ARBA00022748"/>
    </source>
</evidence>
<dbReference type="PANTHER" id="PTHR42852:SF13">
    <property type="entry name" value="PROTEIN DIPZ"/>
    <property type="match status" value="1"/>
</dbReference>
<keyword evidence="2" id="KW-0201">Cytochrome c-type biogenesis</keyword>
<dbReference type="PROSITE" id="PS00194">
    <property type="entry name" value="THIOREDOXIN_1"/>
    <property type="match status" value="1"/>
</dbReference>
<keyword evidence="3" id="KW-0676">Redox-active center</keyword>
<name>A0ABV2TPT3_9RHOO</name>
<reference evidence="5 6" key="1">
    <citation type="submission" date="2024-07" db="EMBL/GenBank/DDBJ databases">
        <title>Uliginosibacterium flavum JJ3220;KACC:17644.</title>
        <authorList>
            <person name="Kim M.K."/>
        </authorList>
    </citation>
    <scope>NUCLEOTIDE SEQUENCE [LARGE SCALE GENOMIC DNA]</scope>
    <source>
        <strain evidence="5 6">KACC:17644</strain>
    </source>
</reference>
<gene>
    <name evidence="5" type="ORF">ABXR19_17205</name>
</gene>
<comment type="subcellular location">
    <subcellularLocation>
        <location evidence="1">Cell envelope</location>
    </subcellularLocation>
</comment>
<accession>A0ABV2TPT3</accession>
<evidence type="ECO:0000256" key="3">
    <source>
        <dbReference type="ARBA" id="ARBA00023284"/>
    </source>
</evidence>
<dbReference type="PROSITE" id="PS51352">
    <property type="entry name" value="THIOREDOXIN_2"/>
    <property type="match status" value="1"/>
</dbReference>
<feature type="domain" description="Thioredoxin" evidence="4">
    <location>
        <begin position="42"/>
        <end position="183"/>
    </location>
</feature>
<comment type="caution">
    <text evidence="5">The sequence shown here is derived from an EMBL/GenBank/DDBJ whole genome shotgun (WGS) entry which is preliminary data.</text>
</comment>
<keyword evidence="6" id="KW-1185">Reference proteome</keyword>